<proteinExistence type="predicted"/>
<protein>
    <submittedName>
        <fullName evidence="1">Uncharacterized protein</fullName>
    </submittedName>
</protein>
<organism evidence="1 2">
    <name type="scientific">Petrolisthes manimaculis</name>
    <dbReference type="NCBI Taxonomy" id="1843537"/>
    <lineage>
        <taxon>Eukaryota</taxon>
        <taxon>Metazoa</taxon>
        <taxon>Ecdysozoa</taxon>
        <taxon>Arthropoda</taxon>
        <taxon>Crustacea</taxon>
        <taxon>Multicrustacea</taxon>
        <taxon>Malacostraca</taxon>
        <taxon>Eumalacostraca</taxon>
        <taxon>Eucarida</taxon>
        <taxon>Decapoda</taxon>
        <taxon>Pleocyemata</taxon>
        <taxon>Anomura</taxon>
        <taxon>Galatheoidea</taxon>
        <taxon>Porcellanidae</taxon>
        <taxon>Petrolisthes</taxon>
    </lineage>
</organism>
<gene>
    <name evidence="1" type="ORF">Pmani_017188</name>
</gene>
<evidence type="ECO:0000313" key="2">
    <source>
        <dbReference type="Proteomes" id="UP001292094"/>
    </source>
</evidence>
<dbReference type="AlphaFoldDB" id="A0AAE1PMW9"/>
<dbReference type="EMBL" id="JAWZYT010001535">
    <property type="protein sequence ID" value="KAK4311293.1"/>
    <property type="molecule type" value="Genomic_DNA"/>
</dbReference>
<evidence type="ECO:0000313" key="1">
    <source>
        <dbReference type="EMBL" id="KAK4311293.1"/>
    </source>
</evidence>
<dbReference type="Proteomes" id="UP001292094">
    <property type="component" value="Unassembled WGS sequence"/>
</dbReference>
<keyword evidence="2" id="KW-1185">Reference proteome</keyword>
<reference evidence="1" key="1">
    <citation type="submission" date="2023-11" db="EMBL/GenBank/DDBJ databases">
        <title>Genome assemblies of two species of porcelain crab, Petrolisthes cinctipes and Petrolisthes manimaculis (Anomura: Porcellanidae).</title>
        <authorList>
            <person name="Angst P."/>
        </authorList>
    </citation>
    <scope>NUCLEOTIDE SEQUENCE</scope>
    <source>
        <strain evidence="1">PB745_02</strain>
        <tissue evidence="1">Gill</tissue>
    </source>
</reference>
<comment type="caution">
    <text evidence="1">The sequence shown here is derived from an EMBL/GenBank/DDBJ whole genome shotgun (WGS) entry which is preliminary data.</text>
</comment>
<accession>A0AAE1PMW9</accession>
<name>A0AAE1PMW9_9EUCA</name>
<sequence length="70" mass="8094">MTTSLSVEALVLTLPPDLPHSANHPPPPTRFPPKLCRMSWLMRQLWEGYMQQCRYPHSPEALYGHRNPIT</sequence>